<feature type="binding site" evidence="7">
    <location>
        <position position="415"/>
    </location>
    <ligand>
        <name>deamido-NAD(+)</name>
        <dbReference type="ChEBI" id="CHEBI:58437"/>
        <note>ligand shared between two neighboring subunits</note>
    </ligand>
</feature>
<feature type="active site" description="Nucleophile; for glutaminase activity" evidence="7">
    <location>
        <position position="161"/>
    </location>
</feature>
<gene>
    <name evidence="7" type="primary">nadE</name>
    <name evidence="11" type="ORF">HA520_05270</name>
</gene>
<evidence type="ECO:0000256" key="1">
    <source>
        <dbReference type="ARBA" id="ARBA00005188"/>
    </source>
</evidence>
<comment type="caution">
    <text evidence="7">Lacks conserved residue(s) required for the propagation of feature annotation.</text>
</comment>
<comment type="catalytic activity">
    <reaction evidence="7 8">
        <text>deamido-NAD(+) + L-glutamine + ATP + H2O = L-glutamate + AMP + diphosphate + NAD(+) + H(+)</text>
        <dbReference type="Rhea" id="RHEA:24384"/>
        <dbReference type="ChEBI" id="CHEBI:15377"/>
        <dbReference type="ChEBI" id="CHEBI:15378"/>
        <dbReference type="ChEBI" id="CHEBI:29985"/>
        <dbReference type="ChEBI" id="CHEBI:30616"/>
        <dbReference type="ChEBI" id="CHEBI:33019"/>
        <dbReference type="ChEBI" id="CHEBI:57540"/>
        <dbReference type="ChEBI" id="CHEBI:58359"/>
        <dbReference type="ChEBI" id="CHEBI:58437"/>
        <dbReference type="ChEBI" id="CHEBI:456215"/>
        <dbReference type="EC" id="6.3.5.1"/>
    </reaction>
</comment>
<keyword evidence="4 7" id="KW-0547">Nucleotide-binding</keyword>
<dbReference type="Gene3D" id="3.40.50.620">
    <property type="entry name" value="HUPs"/>
    <property type="match status" value="1"/>
</dbReference>
<dbReference type="NCBIfam" id="NF010588">
    <property type="entry name" value="PRK13981.1"/>
    <property type="match status" value="1"/>
</dbReference>
<evidence type="ECO:0000256" key="2">
    <source>
        <dbReference type="ARBA" id="ARBA00007145"/>
    </source>
</evidence>
<dbReference type="GO" id="GO:0009435">
    <property type="term" value="P:NAD+ biosynthetic process"/>
    <property type="evidence" value="ECO:0007669"/>
    <property type="project" value="UniProtKB-UniRule"/>
</dbReference>
<dbReference type="InterPro" id="IPR014729">
    <property type="entry name" value="Rossmann-like_a/b/a_fold"/>
</dbReference>
<feature type="binding site" evidence="7">
    <location>
        <position position="525"/>
    </location>
    <ligand>
        <name>deamido-NAD(+)</name>
        <dbReference type="ChEBI" id="CHEBI:58437"/>
        <note>ligand shared between two neighboring subunits</note>
    </ligand>
</feature>
<comment type="function">
    <text evidence="7">Catalyzes the ATP-dependent amidation of deamido-NAD to form NAD. Uses L-glutamine as a nitrogen source.</text>
</comment>
<dbReference type="PANTHER" id="PTHR23090">
    <property type="entry name" value="NH 3 /GLUTAMINE-DEPENDENT NAD + SYNTHETASE"/>
    <property type="match status" value="1"/>
</dbReference>
<sequence>MPGASHSSVETAMSQTLRVVMAQLNLRVGDVHGNVERIVEAACSARDDWDADVIVFPELALCGYPPEDLLLRSSMQLRIEQGLQRIKDEVRGIYLVLGYPWLEDGQRFNAAAVIADGELLARYYKQHLPNYRVFDERRYFEPGSEACLLDIKGVPVALSICEDIWFPGPMRQAKEAGARLMLSLNASPFHLDKQREREEILATRAAEGDMPVVYVNQVGGQDELVFDGSSCVAAADGQVVQRAPAFAEGLYPVDLCIEDEGAVLPRAANCAPLPELEASVYQALVLGVRDYVRKNGFKGVILGLSGGIDSALTLAVAVDALGAERVEAVMMPYHYTAQMSLEDAEAEARALGVTYRVLPIAPMVEAFMGTLAPVFEGLGRDTTEENLQARCRGTLLMAISNKKGYLVLTTGNKSEMAVGYATLYGDMAGGFDVLKDVPKTLVFRLCDYRNSLGAVIPQRVIDRPPSAELAPDQKDEDSLPPYPVLDEILKLYVEYDLSANAIIAEGFDEDTVRRVLRLVDLNEYKRRQAAVGVRVTQRGFGRDRRYPITSGWRLGD</sequence>
<reference evidence="11" key="1">
    <citation type="submission" date="2020-03" db="EMBL/GenBank/DDBJ databases">
        <title>Genome assembly of Azotobacter chroococcum W5.</title>
        <authorList>
            <person name="Kannepalli A."/>
        </authorList>
    </citation>
    <scope>NUCLEOTIDE SEQUENCE</scope>
    <source>
        <strain evidence="11">W5</strain>
    </source>
</reference>
<feature type="binding site" evidence="7">
    <location>
        <begin position="303"/>
        <end position="310"/>
    </location>
    <ligand>
        <name>ATP</name>
        <dbReference type="ChEBI" id="CHEBI:30616"/>
    </ligand>
</feature>
<comment type="similarity">
    <text evidence="9">Belongs to the NAD synthetase family.</text>
</comment>
<dbReference type="GO" id="GO:0005524">
    <property type="term" value="F:ATP binding"/>
    <property type="evidence" value="ECO:0007669"/>
    <property type="project" value="UniProtKB-UniRule"/>
</dbReference>
<dbReference type="EMBL" id="JAAPAP010000003">
    <property type="protein sequence ID" value="NHN76698.1"/>
    <property type="molecule type" value="Genomic_DNA"/>
</dbReference>
<dbReference type="HAMAP" id="MF_02090">
    <property type="entry name" value="NadE_glutamine_dep"/>
    <property type="match status" value="1"/>
</dbReference>
<feature type="domain" description="CN hydrolase" evidence="10">
    <location>
        <begin position="17"/>
        <end position="257"/>
    </location>
</feature>
<evidence type="ECO:0000313" key="11">
    <source>
        <dbReference type="EMBL" id="NHN76698.1"/>
    </source>
</evidence>
<feature type="binding site" evidence="7">
    <location>
        <position position="410"/>
    </location>
    <ligand>
        <name>ATP</name>
        <dbReference type="ChEBI" id="CHEBI:30616"/>
    </ligand>
</feature>
<dbReference type="NCBIfam" id="TIGR00552">
    <property type="entry name" value="nadE"/>
    <property type="match status" value="1"/>
</dbReference>
<dbReference type="SUPFAM" id="SSF56317">
    <property type="entry name" value="Carbon-nitrogen hydrolase"/>
    <property type="match status" value="1"/>
</dbReference>
<dbReference type="PANTHER" id="PTHR23090:SF9">
    <property type="entry name" value="GLUTAMINE-DEPENDENT NAD(+) SYNTHETASE"/>
    <property type="match status" value="1"/>
</dbReference>
<dbReference type="Proteomes" id="UP000736384">
    <property type="component" value="Unassembled WGS sequence"/>
</dbReference>
<evidence type="ECO:0000313" key="12">
    <source>
        <dbReference type="Proteomes" id="UP000736384"/>
    </source>
</evidence>
<keyword evidence="6 7" id="KW-0520">NAD</keyword>
<dbReference type="PROSITE" id="PS50263">
    <property type="entry name" value="CN_HYDROLASE"/>
    <property type="match status" value="1"/>
</dbReference>
<feature type="active site" description="For glutaminase activity" evidence="7">
    <location>
        <position position="125"/>
    </location>
</feature>
<dbReference type="CDD" id="cd07570">
    <property type="entry name" value="GAT_Gln-NAD-synth"/>
    <property type="match status" value="1"/>
</dbReference>
<dbReference type="SUPFAM" id="SSF52402">
    <property type="entry name" value="Adenine nucleotide alpha hydrolases-like"/>
    <property type="match status" value="1"/>
</dbReference>
<dbReference type="EC" id="6.3.5.1" evidence="7 8"/>
<organism evidence="11 12">
    <name type="scientific">Azotobacter chroococcum</name>
    <dbReference type="NCBI Taxonomy" id="353"/>
    <lineage>
        <taxon>Bacteria</taxon>
        <taxon>Pseudomonadati</taxon>
        <taxon>Pseudomonadota</taxon>
        <taxon>Gammaproteobacteria</taxon>
        <taxon>Pseudomonadales</taxon>
        <taxon>Pseudomonadaceae</taxon>
        <taxon>Azotobacter</taxon>
    </lineage>
</organism>
<comment type="pathway">
    <text evidence="1 7 8">Cofactor biosynthesis; NAD(+) biosynthesis; NAD(+) from deamido-NAD(+) (L-Gln route): step 1/1.</text>
</comment>
<feature type="binding site" evidence="7">
    <location>
        <position position="187"/>
    </location>
    <ligand>
        <name>L-glutamine</name>
        <dbReference type="ChEBI" id="CHEBI:58359"/>
    </ligand>
</feature>
<dbReference type="GO" id="GO:0008795">
    <property type="term" value="F:NAD+ synthase activity"/>
    <property type="evidence" value="ECO:0007669"/>
    <property type="project" value="UniProtKB-UniRule"/>
</dbReference>
<evidence type="ECO:0000256" key="4">
    <source>
        <dbReference type="ARBA" id="ARBA00022741"/>
    </source>
</evidence>
<dbReference type="GO" id="GO:0004359">
    <property type="term" value="F:glutaminase activity"/>
    <property type="evidence" value="ECO:0007669"/>
    <property type="project" value="InterPro"/>
</dbReference>
<dbReference type="InterPro" id="IPR003694">
    <property type="entry name" value="NAD_synthase"/>
</dbReference>
<dbReference type="InterPro" id="IPR014445">
    <property type="entry name" value="Gln-dep_NAD_synthase"/>
</dbReference>
<dbReference type="InterPro" id="IPR022310">
    <property type="entry name" value="NAD/GMP_synthase"/>
</dbReference>
<dbReference type="Pfam" id="PF00795">
    <property type="entry name" value="CN_hydrolase"/>
    <property type="match status" value="1"/>
</dbReference>
<proteinExistence type="inferred from homology"/>
<dbReference type="GO" id="GO:0003952">
    <property type="term" value="F:NAD+ synthase (glutamine-hydrolyzing) activity"/>
    <property type="evidence" value="ECO:0007669"/>
    <property type="project" value="UniProtKB-UniRule"/>
</dbReference>
<feature type="active site" description="Proton acceptor; for glutaminase activity" evidence="7">
    <location>
        <position position="58"/>
    </location>
</feature>
<feature type="binding site" evidence="7">
    <location>
        <position position="386"/>
    </location>
    <ligand>
        <name>deamido-NAD(+)</name>
        <dbReference type="ChEBI" id="CHEBI:58437"/>
        <note>ligand shared between two neighboring subunits</note>
    </ligand>
</feature>
<dbReference type="CDD" id="cd00553">
    <property type="entry name" value="NAD_synthase"/>
    <property type="match status" value="1"/>
</dbReference>
<dbReference type="GO" id="GO:0005737">
    <property type="term" value="C:cytoplasm"/>
    <property type="evidence" value="ECO:0007669"/>
    <property type="project" value="InterPro"/>
</dbReference>
<feature type="binding site" evidence="7">
    <location>
        <position position="131"/>
    </location>
    <ligand>
        <name>L-glutamine</name>
        <dbReference type="ChEBI" id="CHEBI:58359"/>
    </ligand>
</feature>
<evidence type="ECO:0000256" key="9">
    <source>
        <dbReference type="RuleBase" id="RU003811"/>
    </source>
</evidence>
<dbReference type="Pfam" id="PF02540">
    <property type="entry name" value="NAD_synthase"/>
    <property type="match status" value="1"/>
</dbReference>
<keyword evidence="5 7" id="KW-0067">ATP-binding</keyword>
<dbReference type="Gene3D" id="3.60.110.10">
    <property type="entry name" value="Carbon-nitrogen hydrolase"/>
    <property type="match status" value="1"/>
</dbReference>
<evidence type="ECO:0000259" key="10">
    <source>
        <dbReference type="PROSITE" id="PS50263"/>
    </source>
</evidence>
<dbReference type="InterPro" id="IPR003010">
    <property type="entry name" value="C-N_Hydrolase"/>
</dbReference>
<evidence type="ECO:0000256" key="7">
    <source>
        <dbReference type="HAMAP-Rule" id="MF_02090"/>
    </source>
</evidence>
<dbReference type="AlphaFoldDB" id="A0AA44C7Q2"/>
<comment type="similarity">
    <text evidence="2 7 8">In the C-terminal section; belongs to the NAD synthetase family.</text>
</comment>
<name>A0AA44C7Q2_9GAMM</name>
<evidence type="ECO:0000256" key="3">
    <source>
        <dbReference type="ARBA" id="ARBA00022598"/>
    </source>
</evidence>
<feature type="binding site" evidence="7">
    <location>
        <position position="193"/>
    </location>
    <ligand>
        <name>L-glutamine</name>
        <dbReference type="ChEBI" id="CHEBI:58359"/>
    </ligand>
</feature>
<dbReference type="PIRSF" id="PIRSF006630">
    <property type="entry name" value="NADS_GAT"/>
    <property type="match status" value="1"/>
</dbReference>
<protein>
    <recommendedName>
        <fullName evidence="7 8">Glutamine-dependent NAD(+) synthetase</fullName>
        <ecNumber evidence="7 8">6.3.5.1</ecNumber>
    </recommendedName>
    <alternativeName>
        <fullName evidence="7 8">NAD(+) synthase [glutamine-hydrolyzing]</fullName>
    </alternativeName>
</protein>
<accession>A0AA44C7Q2</accession>
<dbReference type="InterPro" id="IPR036526">
    <property type="entry name" value="C-N_Hydrolase_sf"/>
</dbReference>
<dbReference type="FunFam" id="3.40.50.620:FF:000106">
    <property type="entry name" value="Glutamine-dependent NAD(+) synthetase"/>
    <property type="match status" value="1"/>
</dbReference>
<comment type="caution">
    <text evidence="11">The sequence shown here is derived from an EMBL/GenBank/DDBJ whole genome shotgun (WGS) entry which is preliminary data.</text>
</comment>
<keyword evidence="3 7" id="KW-0436">Ligase</keyword>
<evidence type="ECO:0000256" key="8">
    <source>
        <dbReference type="PIRNR" id="PIRNR006630"/>
    </source>
</evidence>
<evidence type="ECO:0000256" key="5">
    <source>
        <dbReference type="ARBA" id="ARBA00022840"/>
    </source>
</evidence>
<evidence type="ECO:0000256" key="6">
    <source>
        <dbReference type="ARBA" id="ARBA00023027"/>
    </source>
</evidence>